<feature type="transmembrane region" description="Helical" evidence="10">
    <location>
        <begin position="124"/>
        <end position="145"/>
    </location>
</feature>
<feature type="transmembrane region" description="Helical" evidence="10">
    <location>
        <begin position="355"/>
        <end position="375"/>
    </location>
</feature>
<keyword evidence="5" id="KW-0571">Peptide transport</keyword>
<feature type="transmembrane region" description="Helical" evidence="10">
    <location>
        <begin position="90"/>
        <end position="112"/>
    </location>
</feature>
<keyword evidence="12" id="KW-1185">Reference proteome</keyword>
<dbReference type="Gene3D" id="1.20.1250.20">
    <property type="entry name" value="MFS general substrate transporter like domains"/>
    <property type="match status" value="2"/>
</dbReference>
<dbReference type="Ensembl" id="ENSMMOT00000005968.1">
    <property type="protein sequence ID" value="ENSMMOP00000005863.1"/>
    <property type="gene ID" value="ENSMMOG00000004586.1"/>
</dbReference>
<name>A0A3Q3VW99_MOLML</name>
<dbReference type="Pfam" id="PF00854">
    <property type="entry name" value="PTR2"/>
    <property type="match status" value="2"/>
</dbReference>
<feature type="transmembrane region" description="Helical" evidence="10">
    <location>
        <begin position="166"/>
        <end position="186"/>
    </location>
</feature>
<dbReference type="PROSITE" id="PS01022">
    <property type="entry name" value="PTR2_1"/>
    <property type="match status" value="1"/>
</dbReference>
<evidence type="ECO:0000256" key="9">
    <source>
        <dbReference type="SAM" id="MobiDB-lite"/>
    </source>
</evidence>
<feature type="transmembrane region" description="Helical" evidence="10">
    <location>
        <begin position="206"/>
        <end position="229"/>
    </location>
</feature>
<dbReference type="PANTHER" id="PTHR11654">
    <property type="entry name" value="OLIGOPEPTIDE TRANSPORTER-RELATED"/>
    <property type="match status" value="1"/>
</dbReference>
<keyword evidence="8" id="KW-0813">Transport</keyword>
<feature type="transmembrane region" description="Helical" evidence="10">
    <location>
        <begin position="15"/>
        <end position="37"/>
    </location>
</feature>
<evidence type="ECO:0008006" key="13">
    <source>
        <dbReference type="Google" id="ProtNLM"/>
    </source>
</evidence>
<keyword evidence="6 10" id="KW-1133">Transmembrane helix</keyword>
<sequence>MVETLQYHSTKQRAIFGYPISIFFIVVNEFCERFSYYGMRAVLVLYLKYFLGWDDDLATTIYHTFVALCYLTPILGAIIADSWLGKFKTIVYLSIVYTLGQVILAVSAIHDITDKNKDGTPDDITLHIALSMVGLLLIALGTGGIKPCVAAFGGDQFQDHQEKQRSTFFSIFYLSINAGSLLSTLITPILKAQECGIHSKQQCYPLAFGVPAALMFVALIVFIVGSPMYNKTAPQGNIMVKVCKCIWFAIKNRFRHRSSNYPKRTHWMDWADEKYDKLLIAQVKMVLKVLFLYIPLPMFWALFDQQGSRWTLQATTLDGRITVNPILILILVPIMDSLIYPLIKKCKLNFTSLKRMTVGMLLAALAFVAAGLLQIEIEKTLPKFPGSNEGQAKFLNMVNRTLDISTGSTQFALEPFEANDYLTFEDSFSMTLGTNASYAVTVMDGARHTIAIIEDGHIPRHLMVSVSSQIGRIFNGYGSVLNVTVGEQNFEKIVSNNISEYVMVNQGEATYHIKDDAGHKCDYTQKLGFGSSLTLVIKPDFAFGEQCSGIHPVMDISPNSLSMAWQIPQYFLITAGEVVFSVTGLEFSYSQAPSNMKSVLQAGWLLTVAVGNIIVLIVAEAATLEDQWAEYILFASLLVVVSIVFAVMAYFYTYIDPTKIEAQFAELEPEEKNKQVNLKVSKKELVEQRNEVRRRSDSSVAEDNSHQMSEL</sequence>
<evidence type="ECO:0000256" key="7">
    <source>
        <dbReference type="ARBA" id="ARBA00023136"/>
    </source>
</evidence>
<comment type="subcellular location">
    <subcellularLocation>
        <location evidence="1 8">Membrane</location>
        <topology evidence="1 8">Multi-pass membrane protein</topology>
    </subcellularLocation>
</comment>
<comment type="similarity">
    <text evidence="2 8">Belongs to the major facilitator superfamily. Proton-dependent oligopeptide transporter (POT/PTR) (TC 2.A.17) family.</text>
</comment>
<dbReference type="AlphaFoldDB" id="A0A3Q3VW99"/>
<feature type="region of interest" description="Disordered" evidence="9">
    <location>
        <begin position="687"/>
        <end position="711"/>
    </location>
</feature>
<dbReference type="InterPro" id="IPR000109">
    <property type="entry name" value="POT_fam"/>
</dbReference>
<feature type="compositionally biased region" description="Polar residues" evidence="9">
    <location>
        <begin position="698"/>
        <end position="711"/>
    </location>
</feature>
<feature type="transmembrane region" description="Helical" evidence="10">
    <location>
        <begin position="285"/>
        <end position="303"/>
    </location>
</feature>
<evidence type="ECO:0000256" key="3">
    <source>
        <dbReference type="ARBA" id="ARBA00022692"/>
    </source>
</evidence>
<protein>
    <recommendedName>
        <fullName evidence="13">Solute carrier family 15 member 1</fullName>
    </recommendedName>
</protein>
<keyword evidence="3 8" id="KW-0812">Transmembrane</keyword>
<dbReference type="GO" id="GO:0015293">
    <property type="term" value="F:symporter activity"/>
    <property type="evidence" value="ECO:0007669"/>
    <property type="project" value="UniProtKB-KW"/>
</dbReference>
<dbReference type="GO" id="GO:0006857">
    <property type="term" value="P:oligopeptide transport"/>
    <property type="evidence" value="ECO:0007669"/>
    <property type="project" value="InterPro"/>
</dbReference>
<evidence type="ECO:0000256" key="6">
    <source>
        <dbReference type="ARBA" id="ARBA00022989"/>
    </source>
</evidence>
<evidence type="ECO:0000256" key="1">
    <source>
        <dbReference type="ARBA" id="ARBA00004141"/>
    </source>
</evidence>
<feature type="compositionally biased region" description="Basic and acidic residues" evidence="9">
    <location>
        <begin position="687"/>
        <end position="697"/>
    </location>
</feature>
<feature type="transmembrane region" description="Helical" evidence="10">
    <location>
        <begin position="57"/>
        <end position="78"/>
    </location>
</feature>
<dbReference type="GO" id="GO:0016020">
    <property type="term" value="C:membrane"/>
    <property type="evidence" value="ECO:0007669"/>
    <property type="project" value="UniProtKB-SubCell"/>
</dbReference>
<evidence type="ECO:0000313" key="11">
    <source>
        <dbReference type="Ensembl" id="ENSMMOP00000005863.1"/>
    </source>
</evidence>
<evidence type="ECO:0000256" key="8">
    <source>
        <dbReference type="RuleBase" id="RU003755"/>
    </source>
</evidence>
<evidence type="ECO:0000256" key="4">
    <source>
        <dbReference type="ARBA" id="ARBA00022847"/>
    </source>
</evidence>
<keyword evidence="5" id="KW-0653">Protein transport</keyword>
<proteinExistence type="inferred from homology"/>
<dbReference type="Proteomes" id="UP000261620">
    <property type="component" value="Unplaced"/>
</dbReference>
<dbReference type="PROSITE" id="PS01023">
    <property type="entry name" value="PTR2_2"/>
    <property type="match status" value="1"/>
</dbReference>
<reference evidence="11" key="1">
    <citation type="submission" date="2025-08" db="UniProtKB">
        <authorList>
            <consortium name="Ensembl"/>
        </authorList>
    </citation>
    <scope>IDENTIFICATION</scope>
</reference>
<feature type="transmembrane region" description="Helical" evidence="10">
    <location>
        <begin position="599"/>
        <end position="619"/>
    </location>
</feature>
<evidence type="ECO:0000256" key="10">
    <source>
        <dbReference type="SAM" id="Phobius"/>
    </source>
</evidence>
<feature type="transmembrane region" description="Helical" evidence="10">
    <location>
        <begin position="323"/>
        <end position="343"/>
    </location>
</feature>
<keyword evidence="7 10" id="KW-0472">Membrane</keyword>
<evidence type="ECO:0000256" key="5">
    <source>
        <dbReference type="ARBA" id="ARBA00022856"/>
    </source>
</evidence>
<dbReference type="InterPro" id="IPR036259">
    <property type="entry name" value="MFS_trans_sf"/>
</dbReference>
<keyword evidence="4" id="KW-0769">Symport</keyword>
<accession>A0A3Q3VW99</accession>
<organism evidence="11 12">
    <name type="scientific">Mola mola</name>
    <name type="common">Ocean sunfish</name>
    <name type="synonym">Tetraodon mola</name>
    <dbReference type="NCBI Taxonomy" id="94237"/>
    <lineage>
        <taxon>Eukaryota</taxon>
        <taxon>Metazoa</taxon>
        <taxon>Chordata</taxon>
        <taxon>Craniata</taxon>
        <taxon>Vertebrata</taxon>
        <taxon>Euteleostomi</taxon>
        <taxon>Actinopterygii</taxon>
        <taxon>Neopterygii</taxon>
        <taxon>Teleostei</taxon>
        <taxon>Neoteleostei</taxon>
        <taxon>Acanthomorphata</taxon>
        <taxon>Eupercaria</taxon>
        <taxon>Tetraodontiformes</taxon>
        <taxon>Molidae</taxon>
        <taxon>Mola</taxon>
    </lineage>
</organism>
<evidence type="ECO:0000313" key="12">
    <source>
        <dbReference type="Proteomes" id="UP000261620"/>
    </source>
</evidence>
<dbReference type="SUPFAM" id="SSF103473">
    <property type="entry name" value="MFS general substrate transporter"/>
    <property type="match status" value="1"/>
</dbReference>
<reference evidence="11" key="2">
    <citation type="submission" date="2025-09" db="UniProtKB">
        <authorList>
            <consortium name="Ensembl"/>
        </authorList>
    </citation>
    <scope>IDENTIFICATION</scope>
</reference>
<dbReference type="GO" id="GO:0015031">
    <property type="term" value="P:protein transport"/>
    <property type="evidence" value="ECO:0007669"/>
    <property type="project" value="UniProtKB-KW"/>
</dbReference>
<feature type="transmembrane region" description="Helical" evidence="10">
    <location>
        <begin position="631"/>
        <end position="652"/>
    </location>
</feature>
<evidence type="ECO:0000256" key="2">
    <source>
        <dbReference type="ARBA" id="ARBA00005982"/>
    </source>
</evidence>
<feature type="transmembrane region" description="Helical" evidence="10">
    <location>
        <begin position="567"/>
        <end position="587"/>
    </location>
</feature>
<dbReference type="InterPro" id="IPR018456">
    <property type="entry name" value="PTR2_symporter_CS"/>
</dbReference>